<comment type="caution">
    <text evidence="2">The sequence shown here is derived from an EMBL/GenBank/DDBJ whole genome shotgun (WGS) entry which is preliminary data.</text>
</comment>
<reference evidence="2 3" key="1">
    <citation type="submission" date="2020-08" db="EMBL/GenBank/DDBJ databases">
        <title>Genomic Encyclopedia of Type Strains, Phase IV (KMG-IV): sequencing the most valuable type-strain genomes for metagenomic binning, comparative biology and taxonomic classification.</title>
        <authorList>
            <person name="Goeker M."/>
        </authorList>
    </citation>
    <scope>NUCLEOTIDE SEQUENCE [LARGE SCALE GENOMIC DNA]</scope>
    <source>
        <strain evidence="2 3">DSM 103733</strain>
    </source>
</reference>
<evidence type="ECO:0008006" key="4">
    <source>
        <dbReference type="Google" id="ProtNLM"/>
    </source>
</evidence>
<dbReference type="EMBL" id="JACHEK010000004">
    <property type="protein sequence ID" value="MBB6144543.1"/>
    <property type="molecule type" value="Genomic_DNA"/>
</dbReference>
<protein>
    <recommendedName>
        <fullName evidence="4">DUF1360 domain-containing protein</fullName>
    </recommendedName>
</protein>
<evidence type="ECO:0000313" key="3">
    <source>
        <dbReference type="Proteomes" id="UP000538666"/>
    </source>
</evidence>
<name>A0A841JT08_9BACT</name>
<keyword evidence="1" id="KW-0812">Transmembrane</keyword>
<gene>
    <name evidence="2" type="ORF">HNQ77_002495</name>
</gene>
<dbReference type="AlphaFoldDB" id="A0A841JT08"/>
<sequence>MYPSVLQEPLSRQFGYLLLLGLAIACVSWTITHEEIFRESREYCKAKSQNCKPLYQRKFFYLFTCEYCFSHYVTALFLLLTQFQLLYQGWRGFLISGFALVWIANAYMSAFNRLRLEIKAEKLSTAEQANSAAENKLPR</sequence>
<keyword evidence="1" id="KW-1133">Transmembrane helix</keyword>
<evidence type="ECO:0000313" key="2">
    <source>
        <dbReference type="EMBL" id="MBB6144543.1"/>
    </source>
</evidence>
<organism evidence="2 3">
    <name type="scientific">Silvibacterium bohemicum</name>
    <dbReference type="NCBI Taxonomy" id="1577686"/>
    <lineage>
        <taxon>Bacteria</taxon>
        <taxon>Pseudomonadati</taxon>
        <taxon>Acidobacteriota</taxon>
        <taxon>Terriglobia</taxon>
        <taxon>Terriglobales</taxon>
        <taxon>Acidobacteriaceae</taxon>
        <taxon>Silvibacterium</taxon>
    </lineage>
</organism>
<feature type="transmembrane region" description="Helical" evidence="1">
    <location>
        <begin position="92"/>
        <end position="111"/>
    </location>
</feature>
<feature type="transmembrane region" description="Helical" evidence="1">
    <location>
        <begin position="14"/>
        <end position="32"/>
    </location>
</feature>
<accession>A0A841JT08</accession>
<dbReference type="Proteomes" id="UP000538666">
    <property type="component" value="Unassembled WGS sequence"/>
</dbReference>
<proteinExistence type="predicted"/>
<keyword evidence="1" id="KW-0472">Membrane</keyword>
<evidence type="ECO:0000256" key="1">
    <source>
        <dbReference type="SAM" id="Phobius"/>
    </source>
</evidence>
<keyword evidence="3" id="KW-1185">Reference proteome</keyword>
<feature type="transmembrane region" description="Helical" evidence="1">
    <location>
        <begin position="59"/>
        <end position="80"/>
    </location>
</feature>